<dbReference type="Proteomes" id="UP000807306">
    <property type="component" value="Unassembled WGS sequence"/>
</dbReference>
<dbReference type="EMBL" id="MU157834">
    <property type="protein sequence ID" value="KAF9531561.1"/>
    <property type="molecule type" value="Genomic_DNA"/>
</dbReference>
<evidence type="ECO:0000313" key="2">
    <source>
        <dbReference type="Proteomes" id="UP000807306"/>
    </source>
</evidence>
<reference evidence="1" key="1">
    <citation type="submission" date="2020-11" db="EMBL/GenBank/DDBJ databases">
        <authorList>
            <consortium name="DOE Joint Genome Institute"/>
            <person name="Ahrendt S."/>
            <person name="Riley R."/>
            <person name="Andreopoulos W."/>
            <person name="Labutti K."/>
            <person name="Pangilinan J."/>
            <person name="Ruiz-Duenas F.J."/>
            <person name="Barrasa J.M."/>
            <person name="Sanchez-Garcia M."/>
            <person name="Camarero S."/>
            <person name="Miyauchi S."/>
            <person name="Serrano A."/>
            <person name="Linde D."/>
            <person name="Babiker R."/>
            <person name="Drula E."/>
            <person name="Ayuso-Fernandez I."/>
            <person name="Pacheco R."/>
            <person name="Padilla G."/>
            <person name="Ferreira P."/>
            <person name="Barriuso J."/>
            <person name="Kellner H."/>
            <person name="Castanera R."/>
            <person name="Alfaro M."/>
            <person name="Ramirez L."/>
            <person name="Pisabarro A.G."/>
            <person name="Kuo A."/>
            <person name="Tritt A."/>
            <person name="Lipzen A."/>
            <person name="He G."/>
            <person name="Yan M."/>
            <person name="Ng V."/>
            <person name="Cullen D."/>
            <person name="Martin F."/>
            <person name="Rosso M.-N."/>
            <person name="Henrissat B."/>
            <person name="Hibbett D."/>
            <person name="Martinez A.T."/>
            <person name="Grigoriev I.V."/>
        </authorList>
    </citation>
    <scope>NUCLEOTIDE SEQUENCE</scope>
    <source>
        <strain evidence="1">CBS 506.95</strain>
    </source>
</reference>
<gene>
    <name evidence="1" type="ORF">CPB83DRAFT_891455</name>
</gene>
<proteinExistence type="predicted"/>
<keyword evidence="2" id="KW-1185">Reference proteome</keyword>
<accession>A0A9P6ELY1</accession>
<organism evidence="1 2">
    <name type="scientific">Crepidotus variabilis</name>
    <dbReference type="NCBI Taxonomy" id="179855"/>
    <lineage>
        <taxon>Eukaryota</taxon>
        <taxon>Fungi</taxon>
        <taxon>Dikarya</taxon>
        <taxon>Basidiomycota</taxon>
        <taxon>Agaricomycotina</taxon>
        <taxon>Agaricomycetes</taxon>
        <taxon>Agaricomycetidae</taxon>
        <taxon>Agaricales</taxon>
        <taxon>Agaricineae</taxon>
        <taxon>Crepidotaceae</taxon>
        <taxon>Crepidotus</taxon>
    </lineage>
</organism>
<name>A0A9P6ELY1_9AGAR</name>
<sequence>MNPTSLPSSVYSTKGEVLVNPEALSNLTTTLSSMPNSFLNDFNQLAAFFAANPPGPSSVETTLQQVLKELAAVKGELQSIRQEAICHKEHYPLSSQLYYPILGPAAELNTHYLSCHFNQRQIQKAWQNVPNITLQLSSCQPFFEHEVHDAPIRYIVGQPFWQDKANILRLPLMRGDIVDVSNIPPSSRYLKTFKFFVECSQRNENGYSLVRLAAYNEHGFRANTLDATYGNRTLTVPSELNDTVFPAPLSHYALTSTAADTNKHPIMRKQADQCLRHQAAQALDFVC</sequence>
<evidence type="ECO:0000313" key="1">
    <source>
        <dbReference type="EMBL" id="KAF9531561.1"/>
    </source>
</evidence>
<protein>
    <submittedName>
        <fullName evidence="1">Uncharacterized protein</fullName>
    </submittedName>
</protein>
<comment type="caution">
    <text evidence="1">The sequence shown here is derived from an EMBL/GenBank/DDBJ whole genome shotgun (WGS) entry which is preliminary data.</text>
</comment>
<dbReference type="AlphaFoldDB" id="A0A9P6ELY1"/>